<dbReference type="RefSeq" id="WP_259050960.1">
    <property type="nucleotide sequence ID" value="NZ_JANUCQ010000002.1"/>
</dbReference>
<dbReference type="Proteomes" id="UP001140258">
    <property type="component" value="Unassembled WGS sequence"/>
</dbReference>
<accession>A0ABT2EVI5</accession>
<evidence type="ECO:0000313" key="2">
    <source>
        <dbReference type="Proteomes" id="UP001140258"/>
    </source>
</evidence>
<comment type="caution">
    <text evidence="1">The sequence shown here is derived from an EMBL/GenBank/DDBJ whole genome shotgun (WGS) entry which is preliminary data.</text>
</comment>
<evidence type="ECO:0000313" key="1">
    <source>
        <dbReference type="EMBL" id="MCS3921965.1"/>
    </source>
</evidence>
<proteinExistence type="predicted"/>
<reference evidence="1" key="1">
    <citation type="submission" date="2022-08" db="EMBL/GenBank/DDBJ databases">
        <title>Genomic Encyclopedia of Type Strains, Phase V (KMG-V): Genome sequencing to study the core and pangenomes of soil and plant-associated prokaryotes.</title>
        <authorList>
            <person name="Whitman W."/>
        </authorList>
    </citation>
    <scope>NUCLEOTIDE SEQUENCE</scope>
    <source>
        <strain evidence="1">PS</strain>
    </source>
</reference>
<organism evidence="1 2">
    <name type="scientific">Methanococcus voltae PS</name>
    <dbReference type="NCBI Taxonomy" id="523842"/>
    <lineage>
        <taxon>Archaea</taxon>
        <taxon>Methanobacteriati</taxon>
        <taxon>Methanobacteriota</taxon>
        <taxon>Methanomada group</taxon>
        <taxon>Methanococci</taxon>
        <taxon>Methanococcales</taxon>
        <taxon>Methanococcaceae</taxon>
        <taxon>Methanococcus</taxon>
    </lineage>
</organism>
<keyword evidence="2" id="KW-1185">Reference proteome</keyword>
<gene>
    <name evidence="1" type="ORF">M2325_000650</name>
</gene>
<sequence>MATSSFSREFVLSKEAAEILSEELEKQTEHYVPKKDMQKELKKGESVFKQILSHL</sequence>
<dbReference type="EMBL" id="JANUCQ010000002">
    <property type="protein sequence ID" value="MCS3921965.1"/>
    <property type="molecule type" value="Genomic_DNA"/>
</dbReference>
<name>A0ABT2EVI5_METVO</name>
<protein>
    <submittedName>
        <fullName evidence="1">Archaeosine-15-forming tRNA-guanine transglycosylase</fullName>
    </submittedName>
</protein>